<dbReference type="EMBL" id="CP058606">
    <property type="protein sequence ID" value="QLG71962.1"/>
    <property type="molecule type" value="Genomic_DNA"/>
</dbReference>
<dbReference type="AlphaFoldDB" id="A0A7H9B2H0"/>
<sequence length="112" mass="12633">MASLVVSNIPLCVSDVTILKFLNDKSHAAHIEHIQPFPDAYHCINDKASTRCLQLFLKNSDQVNYVKDLFEMDKTLDALIEIQNDLIRSHKMDNNAMPPSSFSGRRLSVTTS</sequence>
<accession>A0A7H9B2H0</accession>
<evidence type="ECO:0000313" key="2">
    <source>
        <dbReference type="EMBL" id="QLG71962.1"/>
    </source>
</evidence>
<gene>
    <name evidence="2" type="ORF">HG535_0C03140</name>
</gene>
<organism evidence="2 3">
    <name type="scientific">Zygotorulaspora mrakii</name>
    <name type="common">Zygosaccharomyces mrakii</name>
    <dbReference type="NCBI Taxonomy" id="42260"/>
    <lineage>
        <taxon>Eukaryota</taxon>
        <taxon>Fungi</taxon>
        <taxon>Dikarya</taxon>
        <taxon>Ascomycota</taxon>
        <taxon>Saccharomycotina</taxon>
        <taxon>Saccharomycetes</taxon>
        <taxon>Saccharomycetales</taxon>
        <taxon>Saccharomycetaceae</taxon>
        <taxon>Zygotorulaspora</taxon>
    </lineage>
</organism>
<dbReference type="RefSeq" id="XP_037143690.1">
    <property type="nucleotide sequence ID" value="XM_037287795.1"/>
</dbReference>
<feature type="region of interest" description="Disordered" evidence="1">
    <location>
        <begin position="91"/>
        <end position="112"/>
    </location>
</feature>
<evidence type="ECO:0000256" key="1">
    <source>
        <dbReference type="SAM" id="MobiDB-lite"/>
    </source>
</evidence>
<dbReference type="GeneID" id="59235659"/>
<dbReference type="OrthoDB" id="4066074at2759"/>
<name>A0A7H9B2H0_ZYGMR</name>
<evidence type="ECO:0000313" key="3">
    <source>
        <dbReference type="Proteomes" id="UP000509704"/>
    </source>
</evidence>
<dbReference type="Proteomes" id="UP000509704">
    <property type="component" value="Chromosome 3"/>
</dbReference>
<dbReference type="KEGG" id="zmk:HG535_0C03140"/>
<keyword evidence="3" id="KW-1185">Reference proteome</keyword>
<reference evidence="2 3" key="1">
    <citation type="submission" date="2020-07" db="EMBL/GenBank/DDBJ databases">
        <title>The yeast mating-type switching endonuclease HO is a domesticated member of an unorthodox homing genetic element family.</title>
        <authorList>
            <person name="Coughlan A.Y."/>
            <person name="Lombardi L."/>
            <person name="Braun-Galleani S."/>
            <person name="Martos A.R."/>
            <person name="Galeote V."/>
            <person name="Bigey F."/>
            <person name="Dequin S."/>
            <person name="Byrne K.P."/>
            <person name="Wolfe K.H."/>
        </authorList>
    </citation>
    <scope>NUCLEOTIDE SEQUENCE [LARGE SCALE GENOMIC DNA]</scope>
    <source>
        <strain evidence="2 3">NRRL Y-6702</strain>
    </source>
</reference>
<proteinExistence type="predicted"/>
<feature type="compositionally biased region" description="Polar residues" evidence="1">
    <location>
        <begin position="97"/>
        <end position="112"/>
    </location>
</feature>
<protein>
    <submittedName>
        <fullName evidence="2">Uncharacterized protein</fullName>
    </submittedName>
</protein>